<feature type="transmembrane region" description="Helical" evidence="12">
    <location>
        <begin position="186"/>
        <end position="209"/>
    </location>
</feature>
<accession>A0AA36DH26</accession>
<sequence length="480" mass="54807">MDNIAGSEWLVFIVMMLHLLLTPGTKVEESFNVQATHDLIYHNIALENYDHHEFPGVVPRSFSGPVCLALSSLPARPFFWLFGLHKVWMLVFVRFVLGSAIVIALLNFCRCFHFLFYASRTLPNVFALFGVLFVYQKWLDGHLQSAVRWATAFTFVFRFELVLLFAPLFLPSILRGQLPLFGENGAIYTGISTALKALVVTVPVDSLLWGYPIWPEGMVINFNLLQNRSHEYGVSPLLWYFYSALPRALLSSIVFIPLGCLIDRRLPPLLLPAFIFISLYSLLPHKELRFIIYAFPLLSLPAAVFTARMWINKEKSWRRWALAWGAASHLAVNALISAFILYASARNYPGNDAVAYLQYMQRMDAAKPLTLHMDGMTCQTGVSRFLHLYPDWEYNKTENLTPAQLARFDFLAVGSYDGKLRELVQANYTSTHRVLFVVPAFHGVTWRKLKGPSIGRYLPFPLAYPEIQITEKIAVLRRKD</sequence>
<keyword evidence="8 12" id="KW-1133">Transmembrane helix</keyword>
<evidence type="ECO:0000256" key="6">
    <source>
        <dbReference type="ARBA" id="ARBA00022692"/>
    </source>
</evidence>
<dbReference type="Pfam" id="PF03901">
    <property type="entry name" value="Glyco_transf_22"/>
    <property type="match status" value="1"/>
</dbReference>
<dbReference type="AlphaFoldDB" id="A0AA36DH26"/>
<dbReference type="PANTHER" id="PTHR22760">
    <property type="entry name" value="GLYCOSYLTRANSFERASE"/>
    <property type="match status" value="1"/>
</dbReference>
<keyword evidence="5" id="KW-0808">Transferase</keyword>
<dbReference type="GO" id="GO:0005789">
    <property type="term" value="C:endoplasmic reticulum membrane"/>
    <property type="evidence" value="ECO:0007669"/>
    <property type="project" value="UniProtKB-SubCell"/>
</dbReference>
<dbReference type="Proteomes" id="UP001177023">
    <property type="component" value="Unassembled WGS sequence"/>
</dbReference>
<feature type="transmembrane region" description="Helical" evidence="12">
    <location>
        <begin position="266"/>
        <end position="284"/>
    </location>
</feature>
<evidence type="ECO:0000256" key="8">
    <source>
        <dbReference type="ARBA" id="ARBA00022989"/>
    </source>
</evidence>
<protein>
    <recommendedName>
        <fullName evidence="12">Mannosyltransferase</fullName>
        <ecNumber evidence="12">2.4.1.-</ecNumber>
    </recommendedName>
</protein>
<keyword evidence="7 12" id="KW-0256">Endoplasmic reticulum</keyword>
<comment type="function">
    <text evidence="10">Mannosyltransferase that operates in the biosynthetic pathway of dolichol-linked oligosaccharides, the glycan precursors employed in protein asparagine (N)-glycosylation. The assembly of dolichol-linked oligosaccharides begins on the cytosolic side of the endoplasmic reticulum membrane and finishes in its lumen. The sequential addition of sugars to dolichol pyrophosphate produces dolichol-linked oligosaccharides containing fourteen sugars, including two GlcNAcs, nine mannoses and three glucoses. Once assembled, the oligosaccharide is transferred from the lipid to nascent proteins by oligosaccharyltransferases. In the lumen of the endoplasmic reticulum, adds the eighth mannose residue in an alpha-1,6 linkage onto Man(7)GlcNAc(2)-PP-dolichol to produce Man(8)GlcNAc(2)-PP-dolichol.</text>
</comment>
<feature type="transmembrane region" description="Helical" evidence="12">
    <location>
        <begin position="237"/>
        <end position="259"/>
    </location>
</feature>
<feature type="transmembrane region" description="Helical" evidence="12">
    <location>
        <begin position="155"/>
        <end position="174"/>
    </location>
</feature>
<evidence type="ECO:0000256" key="4">
    <source>
        <dbReference type="ARBA" id="ARBA00022676"/>
    </source>
</evidence>
<feature type="transmembrane region" description="Helical" evidence="12">
    <location>
        <begin position="322"/>
        <end position="343"/>
    </location>
</feature>
<dbReference type="EMBL" id="CATQJA010002707">
    <property type="protein sequence ID" value="CAJ0586225.1"/>
    <property type="molecule type" value="Genomic_DNA"/>
</dbReference>
<feature type="non-terminal residue" evidence="13">
    <location>
        <position position="480"/>
    </location>
</feature>
<evidence type="ECO:0000256" key="9">
    <source>
        <dbReference type="ARBA" id="ARBA00023136"/>
    </source>
</evidence>
<keyword evidence="4 12" id="KW-0328">Glycosyltransferase</keyword>
<dbReference type="PANTHER" id="PTHR22760:SF1">
    <property type="entry name" value="DOL-P-MAN:MAN(7)GLCNAC(2)-PP-DOL ALPHA-1,6-MANNOSYLTRANSFERASE"/>
    <property type="match status" value="1"/>
</dbReference>
<dbReference type="EC" id="2.4.1.-" evidence="12"/>
<evidence type="ECO:0000256" key="12">
    <source>
        <dbReference type="RuleBase" id="RU363075"/>
    </source>
</evidence>
<evidence type="ECO:0000256" key="10">
    <source>
        <dbReference type="ARBA" id="ARBA00044721"/>
    </source>
</evidence>
<evidence type="ECO:0000256" key="7">
    <source>
        <dbReference type="ARBA" id="ARBA00022824"/>
    </source>
</evidence>
<comment type="pathway">
    <text evidence="2">Protein modification; protein glycosylation.</text>
</comment>
<evidence type="ECO:0000313" key="13">
    <source>
        <dbReference type="EMBL" id="CAJ0586225.1"/>
    </source>
</evidence>
<comment type="subcellular location">
    <subcellularLocation>
        <location evidence="1 12">Endoplasmic reticulum membrane</location>
        <topology evidence="1 12">Multi-pass membrane protein</topology>
    </subcellularLocation>
</comment>
<keyword evidence="9 12" id="KW-0472">Membrane</keyword>
<name>A0AA36DH26_9BILA</name>
<gene>
    <name evidence="13" type="ORF">MSPICULIGERA_LOCUS24232</name>
</gene>
<evidence type="ECO:0000256" key="11">
    <source>
        <dbReference type="ARBA" id="ARBA00048899"/>
    </source>
</evidence>
<keyword evidence="14" id="KW-1185">Reference proteome</keyword>
<comment type="similarity">
    <text evidence="3 12">Belongs to the glycosyltransferase 22 family.</text>
</comment>
<feature type="transmembrane region" description="Helical" evidence="12">
    <location>
        <begin position="87"/>
        <end position="108"/>
    </location>
</feature>
<comment type="caution">
    <text evidence="13">The sequence shown here is derived from an EMBL/GenBank/DDBJ whole genome shotgun (WGS) entry which is preliminary data.</text>
</comment>
<evidence type="ECO:0000313" key="14">
    <source>
        <dbReference type="Proteomes" id="UP001177023"/>
    </source>
</evidence>
<dbReference type="InterPro" id="IPR005599">
    <property type="entry name" value="GPI_mannosylTrfase"/>
</dbReference>
<dbReference type="GO" id="GO:0052917">
    <property type="term" value="F:dol-P-Man:Man(7)GlcNAc(2)-PP-Dol alpha-1,6-mannosyltransferase activity"/>
    <property type="evidence" value="ECO:0007669"/>
    <property type="project" value="UniProtKB-EC"/>
</dbReference>
<reference evidence="13" key="1">
    <citation type="submission" date="2023-06" db="EMBL/GenBank/DDBJ databases">
        <authorList>
            <person name="Delattre M."/>
        </authorList>
    </citation>
    <scope>NUCLEOTIDE SEQUENCE</scope>
    <source>
        <strain evidence="13">AF72</strain>
    </source>
</reference>
<feature type="transmembrane region" description="Helical" evidence="12">
    <location>
        <begin position="115"/>
        <end position="135"/>
    </location>
</feature>
<comment type="catalytic activity">
    <reaction evidence="11">
        <text>an alpha-D-Man-(1-&gt;2)-alpha-D-Man-(1-&gt;2)-alpha-D-Man-(1-&gt;3)-[alpha-D-Man-(1-&gt;2)-alpha-D-Man-(1-&gt;3)-alpha-D-Man-(1-&gt;6)]-beta-D-Man-(1-&gt;4)-beta-D-GlcNAc-(1-&gt;4)-alpha-D-GlcNAc-diphospho-di-trans,poly-cis-dolichol + a di-trans,poly-cis-dolichyl beta-D-mannosyl phosphate = an alpha-D-Man-(1-&gt;2)-alpha-D-Man-(1-&gt;2)-alpha-D-Man-(1-&gt;3)-[alpha-D-Man-(1-&gt;2)-alpha-D-Man-(1-&gt;3)-[alpha-D-Man-(1-&gt;6)]-alpha-D-Man-(1-&gt;6)]-beta-D-Man-(1-&gt;4)-beta-D-GlcNAc-(1-&gt;4)-alpha-D-GlcNAc-diphospho-di-trans,poly-cis-dolichol + a di-trans,poly-cis-dolichyl phosphate + H(+)</text>
        <dbReference type="Rhea" id="RHEA:29535"/>
        <dbReference type="Rhea" id="RHEA-COMP:19498"/>
        <dbReference type="Rhea" id="RHEA-COMP:19501"/>
        <dbReference type="Rhea" id="RHEA-COMP:19518"/>
        <dbReference type="Rhea" id="RHEA-COMP:19519"/>
        <dbReference type="ChEBI" id="CHEBI:15378"/>
        <dbReference type="ChEBI" id="CHEBI:57683"/>
        <dbReference type="ChEBI" id="CHEBI:58211"/>
        <dbReference type="ChEBI" id="CHEBI:132517"/>
        <dbReference type="ChEBI" id="CHEBI:132519"/>
        <dbReference type="EC" id="2.4.1.260"/>
    </reaction>
    <physiologicalReaction direction="left-to-right" evidence="11">
        <dbReference type="Rhea" id="RHEA:29536"/>
    </physiologicalReaction>
</comment>
<feature type="transmembrane region" description="Helical" evidence="12">
    <location>
        <begin position="290"/>
        <end position="310"/>
    </location>
</feature>
<evidence type="ECO:0000256" key="3">
    <source>
        <dbReference type="ARBA" id="ARBA00007063"/>
    </source>
</evidence>
<evidence type="ECO:0000256" key="2">
    <source>
        <dbReference type="ARBA" id="ARBA00004922"/>
    </source>
</evidence>
<dbReference type="GO" id="GO:0006487">
    <property type="term" value="P:protein N-linked glycosylation"/>
    <property type="evidence" value="ECO:0007669"/>
    <property type="project" value="TreeGrafter"/>
</dbReference>
<keyword evidence="6 12" id="KW-0812">Transmembrane</keyword>
<organism evidence="13 14">
    <name type="scientific">Mesorhabditis spiculigera</name>
    <dbReference type="NCBI Taxonomy" id="96644"/>
    <lineage>
        <taxon>Eukaryota</taxon>
        <taxon>Metazoa</taxon>
        <taxon>Ecdysozoa</taxon>
        <taxon>Nematoda</taxon>
        <taxon>Chromadorea</taxon>
        <taxon>Rhabditida</taxon>
        <taxon>Rhabditina</taxon>
        <taxon>Rhabditomorpha</taxon>
        <taxon>Rhabditoidea</taxon>
        <taxon>Rhabditidae</taxon>
        <taxon>Mesorhabditinae</taxon>
        <taxon>Mesorhabditis</taxon>
    </lineage>
</organism>
<evidence type="ECO:0000256" key="1">
    <source>
        <dbReference type="ARBA" id="ARBA00004477"/>
    </source>
</evidence>
<evidence type="ECO:0000256" key="5">
    <source>
        <dbReference type="ARBA" id="ARBA00022679"/>
    </source>
</evidence>
<proteinExistence type="inferred from homology"/>